<evidence type="ECO:0000256" key="2">
    <source>
        <dbReference type="ARBA" id="ARBA00022722"/>
    </source>
</evidence>
<dbReference type="OrthoDB" id="9798990at2"/>
<dbReference type="GO" id="GO:0016787">
    <property type="term" value="F:hydrolase activity"/>
    <property type="evidence" value="ECO:0007669"/>
    <property type="project" value="UniProtKB-KW"/>
</dbReference>
<gene>
    <name evidence="5" type="primary">vapC</name>
    <name evidence="7" type="ORF">AWB72_03757</name>
</gene>
<dbReference type="EC" id="3.1.-.-" evidence="5"/>
<dbReference type="GO" id="GO:0000287">
    <property type="term" value="F:magnesium ion binding"/>
    <property type="evidence" value="ECO:0007669"/>
    <property type="project" value="UniProtKB-UniRule"/>
</dbReference>
<feature type="binding site" evidence="5">
    <location>
        <position position="100"/>
    </location>
    <ligand>
        <name>Mg(2+)</name>
        <dbReference type="ChEBI" id="CHEBI:18420"/>
    </ligand>
</feature>
<dbReference type="PANTHER" id="PTHR36173">
    <property type="entry name" value="RIBONUCLEASE VAPC16-RELATED"/>
    <property type="match status" value="1"/>
</dbReference>
<dbReference type="CDD" id="cd09872">
    <property type="entry name" value="PIN_Sll0205-like"/>
    <property type="match status" value="1"/>
</dbReference>
<dbReference type="Gene3D" id="3.40.50.1010">
    <property type="entry name" value="5'-nuclease"/>
    <property type="match status" value="1"/>
</dbReference>
<comment type="caution">
    <text evidence="7">The sequence shown here is derived from an EMBL/GenBank/DDBJ whole genome shotgun (WGS) entry which is preliminary data.</text>
</comment>
<evidence type="ECO:0000259" key="6">
    <source>
        <dbReference type="Pfam" id="PF01850"/>
    </source>
</evidence>
<dbReference type="InterPro" id="IPR052919">
    <property type="entry name" value="TA_system_RNase"/>
</dbReference>
<dbReference type="RefSeq" id="WP_040049603.1">
    <property type="nucleotide sequence ID" value="NZ_FCNV02000008.1"/>
</dbReference>
<dbReference type="GO" id="GO:0004540">
    <property type="term" value="F:RNA nuclease activity"/>
    <property type="evidence" value="ECO:0007669"/>
    <property type="project" value="InterPro"/>
</dbReference>
<comment type="function">
    <text evidence="5">Toxic component of a toxin-antitoxin (TA) system. An RNase.</text>
</comment>
<sequence length="131" mass="14364">MIVLDTHALLWWVSGGALSKQARAAIESESSAGGEIVISTITAWEIALLVKRGKVGLSMDTGDWMDKVARIEGVRFMPVDRSIAIKSVDLPGEFHNDPADRLIVATARALAAPLVTRDRNIRAYEHVKTIW</sequence>
<dbReference type="PANTHER" id="PTHR36173:SF1">
    <property type="entry name" value="RIBONUCLEASE VAPC22"/>
    <property type="match status" value="1"/>
</dbReference>
<evidence type="ECO:0000313" key="7">
    <source>
        <dbReference type="EMBL" id="SAL37186.1"/>
    </source>
</evidence>
<dbReference type="InterPro" id="IPR002716">
    <property type="entry name" value="PIN_dom"/>
</dbReference>
<dbReference type="InterPro" id="IPR041705">
    <property type="entry name" value="PIN_Sll0205"/>
</dbReference>
<accession>A0A658R0Y6</accession>
<dbReference type="Proteomes" id="UP000198263">
    <property type="component" value="Unassembled WGS sequence"/>
</dbReference>
<feature type="binding site" evidence="5">
    <location>
        <position position="5"/>
    </location>
    <ligand>
        <name>Mg(2+)</name>
        <dbReference type="ChEBI" id="CHEBI:18420"/>
    </ligand>
</feature>
<reference evidence="7 8" key="1">
    <citation type="submission" date="2016-01" db="EMBL/GenBank/DDBJ databases">
        <authorList>
            <person name="Peeters C."/>
        </authorList>
    </citation>
    <scope>NUCLEOTIDE SEQUENCE [LARGE SCALE GENOMIC DNA]</scope>
    <source>
        <strain evidence="7">LMG 29315</strain>
    </source>
</reference>
<dbReference type="InterPro" id="IPR029060">
    <property type="entry name" value="PIN-like_dom_sf"/>
</dbReference>
<dbReference type="HAMAP" id="MF_00265">
    <property type="entry name" value="VapC_Nob1"/>
    <property type="match status" value="1"/>
</dbReference>
<keyword evidence="1 5" id="KW-1277">Toxin-antitoxin system</keyword>
<evidence type="ECO:0000256" key="1">
    <source>
        <dbReference type="ARBA" id="ARBA00022649"/>
    </source>
</evidence>
<keyword evidence="4 5" id="KW-0378">Hydrolase</keyword>
<organism evidence="7 8">
    <name type="scientific">Caballeronia concitans</name>
    <dbReference type="NCBI Taxonomy" id="1777133"/>
    <lineage>
        <taxon>Bacteria</taxon>
        <taxon>Pseudomonadati</taxon>
        <taxon>Pseudomonadota</taxon>
        <taxon>Betaproteobacteria</taxon>
        <taxon>Burkholderiales</taxon>
        <taxon>Burkholderiaceae</taxon>
        <taxon>Caballeronia</taxon>
    </lineage>
</organism>
<keyword evidence="3 5" id="KW-0479">Metal-binding</keyword>
<evidence type="ECO:0000256" key="5">
    <source>
        <dbReference type="HAMAP-Rule" id="MF_00265"/>
    </source>
</evidence>
<evidence type="ECO:0000256" key="3">
    <source>
        <dbReference type="ARBA" id="ARBA00022723"/>
    </source>
</evidence>
<keyword evidence="5" id="KW-0800">Toxin</keyword>
<protein>
    <recommendedName>
        <fullName evidence="5">Ribonuclease VapC</fullName>
        <shortName evidence="5">RNase VapC</shortName>
        <ecNumber evidence="5">3.1.-.-</ecNumber>
    </recommendedName>
    <alternativeName>
        <fullName evidence="5">Toxin VapC</fullName>
    </alternativeName>
</protein>
<keyword evidence="8" id="KW-1185">Reference proteome</keyword>
<dbReference type="EMBL" id="FCNV02000008">
    <property type="protein sequence ID" value="SAL37186.1"/>
    <property type="molecule type" value="Genomic_DNA"/>
</dbReference>
<dbReference type="InterPro" id="IPR022907">
    <property type="entry name" value="VapC_family"/>
</dbReference>
<evidence type="ECO:0000256" key="4">
    <source>
        <dbReference type="ARBA" id="ARBA00022801"/>
    </source>
</evidence>
<name>A0A658R0Y6_9BURK</name>
<comment type="cofactor">
    <cofactor evidence="5">
        <name>Mg(2+)</name>
        <dbReference type="ChEBI" id="CHEBI:18420"/>
    </cofactor>
</comment>
<dbReference type="SUPFAM" id="SSF88723">
    <property type="entry name" value="PIN domain-like"/>
    <property type="match status" value="1"/>
</dbReference>
<dbReference type="Pfam" id="PF01850">
    <property type="entry name" value="PIN"/>
    <property type="match status" value="1"/>
</dbReference>
<evidence type="ECO:0000313" key="8">
    <source>
        <dbReference type="Proteomes" id="UP000198263"/>
    </source>
</evidence>
<keyword evidence="5" id="KW-0460">Magnesium</keyword>
<dbReference type="AlphaFoldDB" id="A0A658R0Y6"/>
<dbReference type="GO" id="GO:0090729">
    <property type="term" value="F:toxin activity"/>
    <property type="evidence" value="ECO:0007669"/>
    <property type="project" value="UniProtKB-KW"/>
</dbReference>
<proteinExistence type="inferred from homology"/>
<feature type="domain" description="PIN" evidence="6">
    <location>
        <begin position="2"/>
        <end position="125"/>
    </location>
</feature>
<comment type="similarity">
    <text evidence="5">Belongs to the PINc/VapC protein family.</text>
</comment>
<keyword evidence="2 5" id="KW-0540">Nuclease</keyword>